<organism evidence="1 2">
    <name type="scientific">Plasmopara halstedii</name>
    <name type="common">Downy mildew of sunflower</name>
    <dbReference type="NCBI Taxonomy" id="4781"/>
    <lineage>
        <taxon>Eukaryota</taxon>
        <taxon>Sar</taxon>
        <taxon>Stramenopiles</taxon>
        <taxon>Oomycota</taxon>
        <taxon>Peronosporomycetes</taxon>
        <taxon>Peronosporales</taxon>
        <taxon>Peronosporaceae</taxon>
        <taxon>Plasmopara</taxon>
    </lineage>
</organism>
<accession>A0A0P1AIV3</accession>
<dbReference type="RefSeq" id="XP_024577086.1">
    <property type="nucleotide sequence ID" value="XM_024726406.1"/>
</dbReference>
<name>A0A0P1AIV3_PLAHL</name>
<dbReference type="EMBL" id="CCYD01000523">
    <property type="protein sequence ID" value="CEG40717.1"/>
    <property type="molecule type" value="Genomic_DNA"/>
</dbReference>
<protein>
    <submittedName>
        <fullName evidence="1">Uncharacterized protein</fullName>
    </submittedName>
</protein>
<proteinExistence type="predicted"/>
<dbReference type="GeneID" id="36405956"/>
<keyword evidence="2" id="KW-1185">Reference proteome</keyword>
<dbReference type="Proteomes" id="UP000054928">
    <property type="component" value="Unassembled WGS sequence"/>
</dbReference>
<evidence type="ECO:0000313" key="1">
    <source>
        <dbReference type="EMBL" id="CEG40717.1"/>
    </source>
</evidence>
<reference evidence="2" key="1">
    <citation type="submission" date="2014-09" db="EMBL/GenBank/DDBJ databases">
        <authorList>
            <person name="Sharma Rahul"/>
            <person name="Thines Marco"/>
        </authorList>
    </citation>
    <scope>NUCLEOTIDE SEQUENCE [LARGE SCALE GENOMIC DNA]</scope>
</reference>
<dbReference type="AlphaFoldDB" id="A0A0P1AIV3"/>
<evidence type="ECO:0000313" key="2">
    <source>
        <dbReference type="Proteomes" id="UP000054928"/>
    </source>
</evidence>
<sequence length="51" mass="6176">MIDAPKKARSEVKMRQLFSYRSNLEFCNKVTYFFPVKSNLRWVTVSLHPRR</sequence>